<dbReference type="Proteomes" id="UP001176961">
    <property type="component" value="Unassembled WGS sequence"/>
</dbReference>
<feature type="chain" id="PRO_5041203660" evidence="1">
    <location>
        <begin position="20"/>
        <end position="80"/>
    </location>
</feature>
<evidence type="ECO:0000313" key="3">
    <source>
        <dbReference type="Proteomes" id="UP001176961"/>
    </source>
</evidence>
<organism evidence="2 3">
    <name type="scientific">Cylicocyclus nassatus</name>
    <name type="common">Nematode worm</name>
    <dbReference type="NCBI Taxonomy" id="53992"/>
    <lineage>
        <taxon>Eukaryota</taxon>
        <taxon>Metazoa</taxon>
        <taxon>Ecdysozoa</taxon>
        <taxon>Nematoda</taxon>
        <taxon>Chromadorea</taxon>
        <taxon>Rhabditida</taxon>
        <taxon>Rhabditina</taxon>
        <taxon>Rhabditomorpha</taxon>
        <taxon>Strongyloidea</taxon>
        <taxon>Strongylidae</taxon>
        <taxon>Cylicocyclus</taxon>
    </lineage>
</organism>
<keyword evidence="3" id="KW-1185">Reference proteome</keyword>
<gene>
    <name evidence="2" type="ORF">CYNAS_LOCUS11531</name>
</gene>
<proteinExistence type="predicted"/>
<comment type="caution">
    <text evidence="2">The sequence shown here is derived from an EMBL/GenBank/DDBJ whole genome shotgun (WGS) entry which is preliminary data.</text>
</comment>
<keyword evidence="1" id="KW-0732">Signal</keyword>
<dbReference type="AlphaFoldDB" id="A0AA36GWD7"/>
<dbReference type="EMBL" id="CATQJL010000223">
    <property type="protein sequence ID" value="CAJ0599548.1"/>
    <property type="molecule type" value="Genomic_DNA"/>
</dbReference>
<reference evidence="2" key="1">
    <citation type="submission" date="2023-07" db="EMBL/GenBank/DDBJ databases">
        <authorList>
            <consortium name="CYATHOMIX"/>
        </authorList>
    </citation>
    <scope>NUCLEOTIDE SEQUENCE</scope>
    <source>
        <strain evidence="2">N/A</strain>
    </source>
</reference>
<accession>A0AA36GWD7</accession>
<feature type="signal peptide" evidence="1">
    <location>
        <begin position="1"/>
        <end position="19"/>
    </location>
</feature>
<sequence>MTSLRTFVILSILLVDVSAQLFKCFSKCDADWHYLKDKAECMLKCPKKEIEECKNRCRAKSWPIDGVCLAGIPLTCLAFL</sequence>
<evidence type="ECO:0000313" key="2">
    <source>
        <dbReference type="EMBL" id="CAJ0599548.1"/>
    </source>
</evidence>
<name>A0AA36GWD7_CYLNA</name>
<evidence type="ECO:0000256" key="1">
    <source>
        <dbReference type="SAM" id="SignalP"/>
    </source>
</evidence>
<protein>
    <submittedName>
        <fullName evidence="2">Uncharacterized protein</fullName>
    </submittedName>
</protein>